<dbReference type="AlphaFoldDB" id="C5LPC8"/>
<organism evidence="3">
    <name type="scientific">Perkinsus marinus (strain ATCC 50983 / TXsc)</name>
    <dbReference type="NCBI Taxonomy" id="423536"/>
    <lineage>
        <taxon>Eukaryota</taxon>
        <taxon>Sar</taxon>
        <taxon>Alveolata</taxon>
        <taxon>Perkinsozoa</taxon>
        <taxon>Perkinsea</taxon>
        <taxon>Perkinsida</taxon>
        <taxon>Perkinsidae</taxon>
        <taxon>Perkinsus</taxon>
    </lineage>
</organism>
<dbReference type="Proteomes" id="UP000007800">
    <property type="component" value="Unassembled WGS sequence"/>
</dbReference>
<sequence>MVAIAQNRLNASTTGGSRPSAYELIYGWQASVPVEGLLDVRDSARQRWEELRPKFIPADPIFQGAVASEAALRSEKRAYQLSVFREIWLDRREQSFRTVQKRLRESKKRRYDLNVEDRVLLTKRRKTKLSPIVQDEPFVVKRRVGNQTFALVPESDPGAPEVVAHLRNLRRYPGTSEEVESRMPGAADASAALSQPPSPNQDRVEEGSVESNSHSHVLKPRRAIHKGDRELKFLSKIEGSVSKYGRSRRGAKL</sequence>
<dbReference type="GeneID" id="9039899"/>
<accession>C5LPC8</accession>
<dbReference type="EMBL" id="GG684111">
    <property type="protein sequence ID" value="EER01390.1"/>
    <property type="molecule type" value="Genomic_DNA"/>
</dbReference>
<reference evidence="2 3" key="1">
    <citation type="submission" date="2008-07" db="EMBL/GenBank/DDBJ databases">
        <authorList>
            <person name="El-Sayed N."/>
            <person name="Caler E."/>
            <person name="Inman J."/>
            <person name="Amedeo P."/>
            <person name="Hass B."/>
            <person name="Wortman J."/>
        </authorList>
    </citation>
    <scope>NUCLEOTIDE SEQUENCE [LARGE SCALE GENOMIC DNA]</scope>
    <source>
        <strain evidence="3">ATCC 50983 / TXsc</strain>
    </source>
</reference>
<keyword evidence="3" id="KW-1185">Reference proteome</keyword>
<dbReference type="RefSeq" id="XP_002768672.1">
    <property type="nucleotide sequence ID" value="XM_002768626.1"/>
</dbReference>
<gene>
    <name evidence="2" type="ORF">Pmar_PMAR027519</name>
</gene>
<protein>
    <submittedName>
        <fullName evidence="2">Uncharacterized protein</fullName>
    </submittedName>
</protein>
<dbReference type="InParanoid" id="C5LPC8"/>
<name>C5LPC8_PERM5</name>
<proteinExistence type="predicted"/>
<evidence type="ECO:0000256" key="1">
    <source>
        <dbReference type="SAM" id="MobiDB-lite"/>
    </source>
</evidence>
<evidence type="ECO:0000313" key="2">
    <source>
        <dbReference type="EMBL" id="EER01390.1"/>
    </source>
</evidence>
<evidence type="ECO:0000313" key="3">
    <source>
        <dbReference type="Proteomes" id="UP000007800"/>
    </source>
</evidence>
<feature type="region of interest" description="Disordered" evidence="1">
    <location>
        <begin position="173"/>
        <end position="229"/>
    </location>
</feature>